<dbReference type="Proteomes" id="UP000702425">
    <property type="component" value="Unassembled WGS sequence"/>
</dbReference>
<reference evidence="2 3" key="1">
    <citation type="journal article" date="2020" name="Sci. Rep.">
        <title>A novel cyanobacterial geosmin producer, revising GeoA distribution and dispersion patterns in Bacteria.</title>
        <authorList>
            <person name="Churro C."/>
            <person name="Semedo-Aguiar A.P."/>
            <person name="Silva A.D."/>
            <person name="Pereira-Leal J.B."/>
            <person name="Leite R.B."/>
        </authorList>
    </citation>
    <scope>NUCLEOTIDE SEQUENCE [LARGE SCALE GENOMIC DNA]</scope>
    <source>
        <strain evidence="2 3">IPMA8</strain>
    </source>
</reference>
<proteinExistence type="predicted"/>
<evidence type="ECO:0000256" key="1">
    <source>
        <dbReference type="SAM" id="MobiDB-lite"/>
    </source>
</evidence>
<evidence type="ECO:0000313" key="2">
    <source>
        <dbReference type="EMBL" id="NQE35182.1"/>
    </source>
</evidence>
<feature type="region of interest" description="Disordered" evidence="1">
    <location>
        <begin position="144"/>
        <end position="165"/>
    </location>
</feature>
<name>A0ABX2CXQ8_9CYAN</name>
<dbReference type="RefSeq" id="WP_172188370.1">
    <property type="nucleotide sequence ID" value="NZ_CAWPPK010000262.1"/>
</dbReference>
<gene>
    <name evidence="2" type="ORF">E5S67_02912</name>
</gene>
<keyword evidence="3" id="KW-1185">Reference proteome</keyword>
<dbReference type="EMBL" id="SRRZ01000049">
    <property type="protein sequence ID" value="NQE35182.1"/>
    <property type="molecule type" value="Genomic_DNA"/>
</dbReference>
<protein>
    <submittedName>
        <fullName evidence="2">Uncharacterized protein</fullName>
    </submittedName>
</protein>
<comment type="caution">
    <text evidence="2">The sequence shown here is derived from an EMBL/GenBank/DDBJ whole genome shotgun (WGS) entry which is preliminary data.</text>
</comment>
<evidence type="ECO:0000313" key="3">
    <source>
        <dbReference type="Proteomes" id="UP000702425"/>
    </source>
</evidence>
<accession>A0ABX2CXQ8</accession>
<sequence length="165" mass="19218">MDRIHANGCKNYRIENLHKFETTYEDLLKKHYRKNKQDKGLFEEMFLSYLGELENDPCSKNTSDEETFPNGTAEQGYFLRKKRWRHLPGLRGTARFGRLIFLVCHTKKIVYLMCIYTHADHSDQKSRPPDKDLAALISDAKEKALTEPQEQEIDPDSPLCSDHVG</sequence>
<organism evidence="2 3">
    <name type="scientific">Microcoleus asticus IPMA8</name>
    <dbReference type="NCBI Taxonomy" id="2563858"/>
    <lineage>
        <taxon>Bacteria</taxon>
        <taxon>Bacillati</taxon>
        <taxon>Cyanobacteriota</taxon>
        <taxon>Cyanophyceae</taxon>
        <taxon>Oscillatoriophycideae</taxon>
        <taxon>Oscillatoriales</taxon>
        <taxon>Microcoleaceae</taxon>
        <taxon>Microcoleus</taxon>
        <taxon>Microcoleus asticus</taxon>
    </lineage>
</organism>